<proteinExistence type="predicted"/>
<protein>
    <submittedName>
        <fullName evidence="1">Uncharacterized protein</fullName>
    </submittedName>
</protein>
<dbReference type="Proteomes" id="UP000288943">
    <property type="component" value="Chromosome"/>
</dbReference>
<evidence type="ECO:0000313" key="2">
    <source>
        <dbReference type="Proteomes" id="UP000288943"/>
    </source>
</evidence>
<sequence>MGLVWTERMWLRMWKRQQPPGMMVLLVKSLQIKRLFSCKTEPTERLNGSITMFQKVSIL</sequence>
<accession>A0A410WWF2</accession>
<organism evidence="1 2">
    <name type="scientific">Paenibacillus chitinolyticus</name>
    <dbReference type="NCBI Taxonomy" id="79263"/>
    <lineage>
        <taxon>Bacteria</taxon>
        <taxon>Bacillati</taxon>
        <taxon>Bacillota</taxon>
        <taxon>Bacilli</taxon>
        <taxon>Bacillales</taxon>
        <taxon>Paenibacillaceae</taxon>
        <taxon>Paenibacillus</taxon>
    </lineage>
</organism>
<dbReference type="KEGG" id="pchi:PC41400_13800"/>
<gene>
    <name evidence="1" type="ORF">PC41400_13800</name>
</gene>
<evidence type="ECO:0000313" key="1">
    <source>
        <dbReference type="EMBL" id="QAV18694.1"/>
    </source>
</evidence>
<dbReference type="EMBL" id="CP026520">
    <property type="protein sequence ID" value="QAV18694.1"/>
    <property type="molecule type" value="Genomic_DNA"/>
</dbReference>
<reference evidence="1 2" key="1">
    <citation type="submission" date="2018-01" db="EMBL/GenBank/DDBJ databases">
        <title>The whole genome sequencing and assembly of Paenibacillus chitinolyticus KCCM 41400 strain.</title>
        <authorList>
            <person name="Kim J.-Y."/>
            <person name="Park M.-K."/>
            <person name="Lee Y.-J."/>
            <person name="Yi H."/>
            <person name="Bahn Y.-S."/>
            <person name="Kim J.F."/>
            <person name="Lee D.-W."/>
        </authorList>
    </citation>
    <scope>NUCLEOTIDE SEQUENCE [LARGE SCALE GENOMIC DNA]</scope>
    <source>
        <strain evidence="1 2">KCCM 41400</strain>
    </source>
</reference>
<name>A0A410WWF2_9BACL</name>
<dbReference type="AlphaFoldDB" id="A0A410WWF2"/>